<comment type="subcellular location">
    <subcellularLocation>
        <location evidence="1">Nucleus</location>
    </subcellularLocation>
</comment>
<comment type="similarity">
    <text evidence="2 10">Belongs to the MCM family.</text>
</comment>
<keyword evidence="6 10" id="KW-0347">Helicase</keyword>
<feature type="compositionally biased region" description="Basic and acidic residues" evidence="11">
    <location>
        <begin position="85"/>
        <end position="95"/>
    </location>
</feature>
<dbReference type="InterPro" id="IPR008047">
    <property type="entry name" value="MCM_4"/>
</dbReference>
<dbReference type="WBParaSite" id="PSAMB.scaffold6291size9800.g28219.t1">
    <property type="protein sequence ID" value="PSAMB.scaffold6291size9800.g28219.t1"/>
    <property type="gene ID" value="PSAMB.scaffold6291size9800.g28219"/>
</dbReference>
<evidence type="ECO:0000256" key="9">
    <source>
        <dbReference type="ARBA" id="ARBA00023242"/>
    </source>
</evidence>
<dbReference type="AlphaFoldDB" id="A0A914X1R3"/>
<name>A0A914X1R3_9BILA</name>
<keyword evidence="13" id="KW-1185">Reference proteome</keyword>
<comment type="catalytic activity">
    <reaction evidence="10">
        <text>ATP + H2O = ADP + phosphate + H(+)</text>
        <dbReference type="Rhea" id="RHEA:13065"/>
        <dbReference type="ChEBI" id="CHEBI:15377"/>
        <dbReference type="ChEBI" id="CHEBI:15378"/>
        <dbReference type="ChEBI" id="CHEBI:30616"/>
        <dbReference type="ChEBI" id="CHEBI:43474"/>
        <dbReference type="ChEBI" id="CHEBI:456216"/>
        <dbReference type="EC" id="3.6.4.12"/>
    </reaction>
</comment>
<comment type="subunit">
    <text evidence="10">Component of the MCM2-7 complex.</text>
</comment>
<dbReference type="GO" id="GO:0016787">
    <property type="term" value="F:hydrolase activity"/>
    <property type="evidence" value="ECO:0007669"/>
    <property type="project" value="UniProtKB-KW"/>
</dbReference>
<dbReference type="GO" id="GO:0003697">
    <property type="term" value="F:single-stranded DNA binding"/>
    <property type="evidence" value="ECO:0007669"/>
    <property type="project" value="TreeGrafter"/>
</dbReference>
<evidence type="ECO:0000256" key="1">
    <source>
        <dbReference type="ARBA" id="ARBA00004123"/>
    </source>
</evidence>
<protein>
    <recommendedName>
        <fullName evidence="10">DNA replication licensing factor MCM4</fullName>
        <ecNumber evidence="10">3.6.4.12</ecNumber>
    </recommendedName>
</protein>
<dbReference type="PRINTS" id="PR01660">
    <property type="entry name" value="MCMPROTEIN4"/>
</dbReference>
<evidence type="ECO:0000256" key="3">
    <source>
        <dbReference type="ARBA" id="ARBA00022705"/>
    </source>
</evidence>
<evidence type="ECO:0000256" key="10">
    <source>
        <dbReference type="RuleBase" id="RU368062"/>
    </source>
</evidence>
<dbReference type="GO" id="GO:1902975">
    <property type="term" value="P:mitotic DNA replication initiation"/>
    <property type="evidence" value="ECO:0007669"/>
    <property type="project" value="TreeGrafter"/>
</dbReference>
<comment type="function">
    <text evidence="10">Acts as component of the MCM2-7 complex (MCM complex) which is the replicative helicase essential for 'once per cell cycle' DNA replication initiation and elongation in eukaryotic cells. The active ATPase sites in the MCM2-7 ring are formed through the interaction surfaces of two neighboring subunits such that a critical structure of a conserved arginine finger motif is provided in trans relative to the ATP-binding site of the Walker A box of the adjacent subunit. The six ATPase active sites, however, are likely to contribute differentially to the complex helicase activity.</text>
</comment>
<dbReference type="Pfam" id="PF00493">
    <property type="entry name" value="MCM"/>
    <property type="match status" value="1"/>
</dbReference>
<dbReference type="Gene3D" id="3.30.1640.10">
    <property type="entry name" value="mini-chromosome maintenance (MCM) complex, chain A, domain 1"/>
    <property type="match status" value="1"/>
</dbReference>
<evidence type="ECO:0000256" key="5">
    <source>
        <dbReference type="ARBA" id="ARBA00022801"/>
    </source>
</evidence>
<dbReference type="GO" id="GO:0017116">
    <property type="term" value="F:single-stranded DNA helicase activity"/>
    <property type="evidence" value="ECO:0007669"/>
    <property type="project" value="TreeGrafter"/>
</dbReference>
<feature type="compositionally biased region" description="Polar residues" evidence="11">
    <location>
        <begin position="42"/>
        <end position="54"/>
    </location>
</feature>
<evidence type="ECO:0000256" key="2">
    <source>
        <dbReference type="ARBA" id="ARBA00008010"/>
    </source>
</evidence>
<dbReference type="SUPFAM" id="SSF50249">
    <property type="entry name" value="Nucleic acid-binding proteins"/>
    <property type="match status" value="1"/>
</dbReference>
<dbReference type="GO" id="GO:0042555">
    <property type="term" value="C:MCM complex"/>
    <property type="evidence" value="ECO:0007669"/>
    <property type="project" value="UniProtKB-UniRule"/>
</dbReference>
<evidence type="ECO:0000313" key="13">
    <source>
        <dbReference type="Proteomes" id="UP000887566"/>
    </source>
</evidence>
<dbReference type="EC" id="3.6.4.12" evidence="10"/>
<dbReference type="InterPro" id="IPR027925">
    <property type="entry name" value="MCM_N"/>
</dbReference>
<evidence type="ECO:0000256" key="7">
    <source>
        <dbReference type="ARBA" id="ARBA00022840"/>
    </source>
</evidence>
<feature type="domain" description="MCM C-terminal AAA(+) ATPase" evidence="12">
    <location>
        <begin position="480"/>
        <end position="579"/>
    </location>
</feature>
<dbReference type="PANTHER" id="PTHR11630:SF66">
    <property type="entry name" value="DNA REPLICATION LICENSING FACTOR MCM4"/>
    <property type="match status" value="1"/>
</dbReference>
<evidence type="ECO:0000259" key="12">
    <source>
        <dbReference type="PROSITE" id="PS50051"/>
    </source>
</evidence>
<dbReference type="InterPro" id="IPR031327">
    <property type="entry name" value="MCM"/>
</dbReference>
<evidence type="ECO:0000256" key="8">
    <source>
        <dbReference type="ARBA" id="ARBA00023125"/>
    </source>
</evidence>
<organism evidence="13 14">
    <name type="scientific">Plectus sambesii</name>
    <dbReference type="NCBI Taxonomy" id="2011161"/>
    <lineage>
        <taxon>Eukaryota</taxon>
        <taxon>Metazoa</taxon>
        <taxon>Ecdysozoa</taxon>
        <taxon>Nematoda</taxon>
        <taxon>Chromadorea</taxon>
        <taxon>Plectida</taxon>
        <taxon>Plectina</taxon>
        <taxon>Plectoidea</taxon>
        <taxon>Plectidae</taxon>
        <taxon>Plectus</taxon>
    </lineage>
</organism>
<keyword evidence="4 10" id="KW-0547">Nucleotide-binding</keyword>
<dbReference type="GO" id="GO:0005634">
    <property type="term" value="C:nucleus"/>
    <property type="evidence" value="ECO:0007669"/>
    <property type="project" value="UniProtKB-SubCell"/>
</dbReference>
<dbReference type="Gene3D" id="2.40.50.140">
    <property type="entry name" value="Nucleic acid-binding proteins"/>
    <property type="match status" value="1"/>
</dbReference>
<dbReference type="GO" id="GO:0006271">
    <property type="term" value="P:DNA strand elongation involved in DNA replication"/>
    <property type="evidence" value="ECO:0007669"/>
    <property type="project" value="TreeGrafter"/>
</dbReference>
<evidence type="ECO:0000256" key="11">
    <source>
        <dbReference type="SAM" id="MobiDB-lite"/>
    </source>
</evidence>
<keyword evidence="9 10" id="KW-0539">Nucleus</keyword>
<proteinExistence type="inferred from homology"/>
<evidence type="ECO:0000256" key="4">
    <source>
        <dbReference type="ARBA" id="ARBA00022741"/>
    </source>
</evidence>
<dbReference type="GO" id="GO:0005524">
    <property type="term" value="F:ATP binding"/>
    <property type="evidence" value="ECO:0007669"/>
    <property type="project" value="UniProtKB-UniRule"/>
</dbReference>
<evidence type="ECO:0000256" key="6">
    <source>
        <dbReference type="ARBA" id="ARBA00022806"/>
    </source>
</evidence>
<evidence type="ECO:0000313" key="14">
    <source>
        <dbReference type="WBParaSite" id="PSAMB.scaffold6291size9800.g28219.t1"/>
    </source>
</evidence>
<dbReference type="Pfam" id="PF17207">
    <property type="entry name" value="MCM_OB"/>
    <property type="match status" value="1"/>
</dbReference>
<feature type="compositionally biased region" description="Low complexity" evidence="11">
    <location>
        <begin position="22"/>
        <end position="41"/>
    </location>
</feature>
<keyword evidence="7 10" id="KW-0067">ATP-binding</keyword>
<keyword evidence="3 10" id="KW-0235">DNA replication</keyword>
<dbReference type="InterPro" id="IPR012340">
    <property type="entry name" value="NA-bd_OB-fold"/>
</dbReference>
<dbReference type="SMART" id="SM00350">
    <property type="entry name" value="MCM"/>
    <property type="match status" value="1"/>
</dbReference>
<dbReference type="Gene3D" id="3.40.50.300">
    <property type="entry name" value="P-loop containing nucleotide triphosphate hydrolases"/>
    <property type="match status" value="1"/>
</dbReference>
<reference evidence="14" key="1">
    <citation type="submission" date="2022-11" db="UniProtKB">
        <authorList>
            <consortium name="WormBaseParasite"/>
        </authorList>
    </citation>
    <scope>IDENTIFICATION</scope>
</reference>
<dbReference type="Proteomes" id="UP000887566">
    <property type="component" value="Unplaced"/>
</dbReference>
<keyword evidence="5 10" id="KW-0378">Hydrolase</keyword>
<dbReference type="GO" id="GO:0000727">
    <property type="term" value="P:double-strand break repair via break-induced replication"/>
    <property type="evidence" value="ECO:0007669"/>
    <property type="project" value="TreeGrafter"/>
</dbReference>
<sequence length="579" mass="65036">MSSTGGRTPSRKSTRPGSTAQSPGTPGSRRSTRSSARTATTPNRNETAPNNPDEVSSPPLRPMPTDLDDSPSSRRRQPAGEDADSSLRYDDESPNKRARPAVSERSSQASMAGEDDMSSQGSHTNAMAHGRRADLPFTPAHHRTIRIERPSQLQDESEDDGRPRVYIWGTRICVTDVQRTFRAFLLDFVAKPENVGDDENAVALPSNQRQEIDLDQPYYLERLTEIEQTDELHLNINLHHVKDFNEAFYRKIVCYPADIIPYLDMTVNELFVERFSKQLRGPIEVRPFNAERTRNMRGLNPDDIDQLITITGMITRTSPLVPEMRQGYFECTICKNAVENEVDRGRIEEPTVCSNCDSSHCFQLIHNRSIFMDKQIIKLQESPDDMPAGQTPHTVTLIAHGNVVESVQPGDRVTVTGIYRAMPMRVNPRMRTVRSVYRTNVDVLHFRKNDVHRLHQQGDGSFITDERMAQIVELSKKPDIVERLAHALAPSIYEHDDIKKGILCLLFGGTNKSANSTQARSKHRSEINILLCGDPGTSKSQLLQYVFHLVPRAQYTSGKGTSAVGLTAAVTRDPETNHF</sequence>
<dbReference type="InterPro" id="IPR001208">
    <property type="entry name" value="MCM_dom"/>
</dbReference>
<dbReference type="PANTHER" id="PTHR11630">
    <property type="entry name" value="DNA REPLICATION LICENSING FACTOR MCM FAMILY MEMBER"/>
    <property type="match status" value="1"/>
</dbReference>
<dbReference type="FunFam" id="2.20.28.10:FF:000003">
    <property type="entry name" value="DNA helicase"/>
    <property type="match status" value="1"/>
</dbReference>
<feature type="region of interest" description="Disordered" evidence="11">
    <location>
        <begin position="1"/>
        <end position="126"/>
    </location>
</feature>
<accession>A0A914X1R3</accession>
<dbReference type="Pfam" id="PF14551">
    <property type="entry name" value="MCM_N"/>
    <property type="match status" value="1"/>
</dbReference>
<dbReference type="InterPro" id="IPR033762">
    <property type="entry name" value="MCM_OB"/>
</dbReference>
<keyword evidence="8 10" id="KW-0238">DNA-binding</keyword>
<dbReference type="Gene3D" id="2.20.28.10">
    <property type="match status" value="1"/>
</dbReference>
<dbReference type="InterPro" id="IPR027417">
    <property type="entry name" value="P-loop_NTPase"/>
</dbReference>
<dbReference type="PROSITE" id="PS50051">
    <property type="entry name" value="MCM_2"/>
    <property type="match status" value="1"/>
</dbReference>